<protein>
    <submittedName>
        <fullName evidence="1">Uncharacterized protein</fullName>
    </submittedName>
</protein>
<dbReference type="EMBL" id="CAKOFQ010006802">
    <property type="protein sequence ID" value="CAH1972770.1"/>
    <property type="molecule type" value="Genomic_DNA"/>
</dbReference>
<sequence>MGYASRTEPLGKSCTPDSQNAVEQPYIMLEKPVYSYMLQKLCLLLLEGEEIIF</sequence>
<reference evidence="1" key="1">
    <citation type="submission" date="2022-03" db="EMBL/GenBank/DDBJ databases">
        <authorList>
            <person name="Sayadi A."/>
        </authorList>
    </citation>
    <scope>NUCLEOTIDE SEQUENCE</scope>
</reference>
<organism evidence="1 2">
    <name type="scientific">Acanthoscelides obtectus</name>
    <name type="common">Bean weevil</name>
    <name type="synonym">Bruchus obtectus</name>
    <dbReference type="NCBI Taxonomy" id="200917"/>
    <lineage>
        <taxon>Eukaryota</taxon>
        <taxon>Metazoa</taxon>
        <taxon>Ecdysozoa</taxon>
        <taxon>Arthropoda</taxon>
        <taxon>Hexapoda</taxon>
        <taxon>Insecta</taxon>
        <taxon>Pterygota</taxon>
        <taxon>Neoptera</taxon>
        <taxon>Endopterygota</taxon>
        <taxon>Coleoptera</taxon>
        <taxon>Polyphaga</taxon>
        <taxon>Cucujiformia</taxon>
        <taxon>Chrysomeloidea</taxon>
        <taxon>Chrysomelidae</taxon>
        <taxon>Bruchinae</taxon>
        <taxon>Bruchini</taxon>
        <taxon>Acanthoscelides</taxon>
    </lineage>
</organism>
<accession>A0A9P0KHC6</accession>
<name>A0A9P0KHC6_ACAOB</name>
<proteinExistence type="predicted"/>
<gene>
    <name evidence="1" type="ORF">ACAOBT_LOCUS10197</name>
</gene>
<evidence type="ECO:0000313" key="2">
    <source>
        <dbReference type="Proteomes" id="UP001152888"/>
    </source>
</evidence>
<dbReference type="Proteomes" id="UP001152888">
    <property type="component" value="Unassembled WGS sequence"/>
</dbReference>
<evidence type="ECO:0000313" key="1">
    <source>
        <dbReference type="EMBL" id="CAH1972770.1"/>
    </source>
</evidence>
<dbReference type="AlphaFoldDB" id="A0A9P0KHC6"/>
<comment type="caution">
    <text evidence="1">The sequence shown here is derived from an EMBL/GenBank/DDBJ whole genome shotgun (WGS) entry which is preliminary data.</text>
</comment>
<keyword evidence="2" id="KW-1185">Reference proteome</keyword>